<name>A0A367R5C0_NOSPU</name>
<accession>A0A367R5C0</accession>
<dbReference type="Proteomes" id="UP000252085">
    <property type="component" value="Unassembled WGS sequence"/>
</dbReference>
<protein>
    <submittedName>
        <fullName evidence="1">Uncharacterized protein</fullName>
    </submittedName>
</protein>
<organism evidence="1 2">
    <name type="scientific">Nostoc punctiforme NIES-2108</name>
    <dbReference type="NCBI Taxonomy" id="1356359"/>
    <lineage>
        <taxon>Bacteria</taxon>
        <taxon>Bacillati</taxon>
        <taxon>Cyanobacteriota</taxon>
        <taxon>Cyanophyceae</taxon>
        <taxon>Nostocales</taxon>
        <taxon>Nostocaceae</taxon>
        <taxon>Nostoc</taxon>
    </lineage>
</organism>
<dbReference type="EMBL" id="LXQE01000182">
    <property type="protein sequence ID" value="RCJ30823.1"/>
    <property type="molecule type" value="Genomic_DNA"/>
</dbReference>
<sequence length="66" mass="6983">MLSVLSLLQQEFYHARLVQLLANAAMPAASVAIANQTQGQVQQGNSASLPGENQVLVLSRGTVMFA</sequence>
<evidence type="ECO:0000313" key="1">
    <source>
        <dbReference type="EMBL" id="RCJ30823.1"/>
    </source>
</evidence>
<proteinExistence type="predicted"/>
<dbReference type="AlphaFoldDB" id="A0A367R5C0"/>
<evidence type="ECO:0000313" key="2">
    <source>
        <dbReference type="Proteomes" id="UP000252085"/>
    </source>
</evidence>
<gene>
    <name evidence="1" type="ORF">A6769_32635</name>
</gene>
<comment type="caution">
    <text evidence="1">The sequence shown here is derived from an EMBL/GenBank/DDBJ whole genome shotgun (WGS) entry which is preliminary data.</text>
</comment>
<reference evidence="1 2" key="1">
    <citation type="submission" date="2016-04" db="EMBL/GenBank/DDBJ databases">
        <authorList>
            <person name="Evans L.H."/>
            <person name="Alamgir A."/>
            <person name="Owens N."/>
            <person name="Weber N.D."/>
            <person name="Virtaneva K."/>
            <person name="Barbian K."/>
            <person name="Babar A."/>
            <person name="Rosenke K."/>
        </authorList>
    </citation>
    <scope>NUCLEOTIDE SEQUENCE [LARGE SCALE GENOMIC DNA]</scope>
    <source>
        <strain evidence="1">NIES-2108</strain>
    </source>
</reference>